<accession>A0A840WKW5</accession>
<proteinExistence type="predicted"/>
<sequence>MPYPLVSEESLKSWYLGWRDECEKAWARVPPTECPQVIENTTGAEFDWATEVATIIEQLRKILEEEGDKLFEVRGAEIIHRALPDHEALRDPEFWYWMASVPGRELIEMRYPYKEKIPTREDWEASGKTEKPSFLPARANFVSPDAKEVLFFRLWIRAEMSRLVDDSGYDPYEYTGGGTEFWRSHLLRVLYAQHRPFLQAFVDFQFPGPDRDKPALGVEEIRQLAKDLSKACANVSVELFDRDQSKAFIERVWARTSSARAWVKG</sequence>
<dbReference type="RefSeq" id="WP_184010720.1">
    <property type="nucleotide sequence ID" value="NZ_JACIJS010000005.1"/>
</dbReference>
<dbReference type="Pfam" id="PF19866">
    <property type="entry name" value="DUF6339"/>
    <property type="match status" value="1"/>
</dbReference>
<protein>
    <submittedName>
        <fullName evidence="1">Uncharacterized protein</fullName>
    </submittedName>
</protein>
<organism evidence="1 2">
    <name type="scientific">Rubricella aquisinus</name>
    <dbReference type="NCBI Taxonomy" id="2028108"/>
    <lineage>
        <taxon>Bacteria</taxon>
        <taxon>Pseudomonadati</taxon>
        <taxon>Pseudomonadota</taxon>
        <taxon>Alphaproteobacteria</taxon>
        <taxon>Rhodobacterales</taxon>
        <taxon>Paracoccaceae</taxon>
        <taxon>Rubricella</taxon>
    </lineage>
</organism>
<reference evidence="1 2" key="1">
    <citation type="submission" date="2020-08" db="EMBL/GenBank/DDBJ databases">
        <title>Genomic Encyclopedia of Type Strains, Phase IV (KMG-IV): sequencing the most valuable type-strain genomes for metagenomic binning, comparative biology and taxonomic classification.</title>
        <authorList>
            <person name="Goeker M."/>
        </authorList>
    </citation>
    <scope>NUCLEOTIDE SEQUENCE [LARGE SCALE GENOMIC DNA]</scope>
    <source>
        <strain evidence="1 2">DSM 103377</strain>
    </source>
</reference>
<dbReference type="Proteomes" id="UP000553766">
    <property type="component" value="Unassembled WGS sequence"/>
</dbReference>
<dbReference type="AlphaFoldDB" id="A0A840WKW5"/>
<gene>
    <name evidence="1" type="ORF">FHS89_001758</name>
</gene>
<evidence type="ECO:0000313" key="1">
    <source>
        <dbReference type="EMBL" id="MBB5515738.1"/>
    </source>
</evidence>
<name>A0A840WKW5_9RHOB</name>
<evidence type="ECO:0000313" key="2">
    <source>
        <dbReference type="Proteomes" id="UP000553766"/>
    </source>
</evidence>
<dbReference type="EMBL" id="JACIJS010000005">
    <property type="protein sequence ID" value="MBB5515738.1"/>
    <property type="molecule type" value="Genomic_DNA"/>
</dbReference>
<comment type="caution">
    <text evidence="1">The sequence shown here is derived from an EMBL/GenBank/DDBJ whole genome shotgun (WGS) entry which is preliminary data.</text>
</comment>
<keyword evidence="2" id="KW-1185">Reference proteome</keyword>
<dbReference type="InterPro" id="IPR045920">
    <property type="entry name" value="DUF6339"/>
</dbReference>